<dbReference type="InterPro" id="IPR001425">
    <property type="entry name" value="Arc/bac/fun_rhodopsins"/>
</dbReference>
<feature type="transmembrane region" description="Helical" evidence="6">
    <location>
        <begin position="156"/>
        <end position="177"/>
    </location>
</feature>
<dbReference type="PRINTS" id="PR00251">
    <property type="entry name" value="BACTRLOPSIN"/>
</dbReference>
<sequence>MDALHHNIENFAAFPHPAYQLIAVLLMVGYGAHLAFSVYFLAASTQIAPRYRLVPWFSAVVMLAAGLSLFREFSVWSETMVFTGEDWRRDSQEVFSNAYRYANWTITIPLLLAQLLIALKLPRASMHKLLPKLVLAAIAMIWTGLVGQFYEQASIATMLVWGAISTVPFVYLVIAVQKELKAAKGRTPVILHPWLDKMFPYFLFFWGLYALAYMVPAFSDGAAAAVVRQFMYTVADVFSKLVYGLILSRFVLRLSAAEGYAPAAEALGPDWSATEPVPAHATTAPAATAAETA</sequence>
<evidence type="ECO:0000256" key="1">
    <source>
        <dbReference type="ARBA" id="ARBA00004141"/>
    </source>
</evidence>
<comment type="subcellular location">
    <subcellularLocation>
        <location evidence="1">Membrane</location>
        <topology evidence="1">Multi-pass membrane protein</topology>
    </subcellularLocation>
</comment>
<organism evidence="7 8">
    <name type="scientific">Parvularcula maris</name>
    <dbReference type="NCBI Taxonomy" id="2965077"/>
    <lineage>
        <taxon>Bacteria</taxon>
        <taxon>Pseudomonadati</taxon>
        <taxon>Pseudomonadota</taxon>
        <taxon>Alphaproteobacteria</taxon>
        <taxon>Parvularculales</taxon>
        <taxon>Parvularculaceae</taxon>
        <taxon>Parvularcula</taxon>
    </lineage>
</organism>
<dbReference type="SMART" id="SM01021">
    <property type="entry name" value="Bac_rhodopsin"/>
    <property type="match status" value="1"/>
</dbReference>
<evidence type="ECO:0000313" key="8">
    <source>
        <dbReference type="Proteomes" id="UP001142610"/>
    </source>
</evidence>
<evidence type="ECO:0000256" key="2">
    <source>
        <dbReference type="ARBA" id="ARBA00008130"/>
    </source>
</evidence>
<evidence type="ECO:0000256" key="3">
    <source>
        <dbReference type="ARBA" id="ARBA00022692"/>
    </source>
</evidence>
<accession>A0A9X2L7U0</accession>
<name>A0A9X2L7U0_9PROT</name>
<comment type="similarity">
    <text evidence="2">Belongs to the archaeal/bacterial/fungal opsin family.</text>
</comment>
<evidence type="ECO:0000256" key="4">
    <source>
        <dbReference type="ARBA" id="ARBA00022989"/>
    </source>
</evidence>
<dbReference type="AlphaFoldDB" id="A0A9X2L7U0"/>
<proteinExistence type="inferred from homology"/>
<evidence type="ECO:0000256" key="5">
    <source>
        <dbReference type="ARBA" id="ARBA00023136"/>
    </source>
</evidence>
<keyword evidence="5 6" id="KW-0472">Membrane</keyword>
<gene>
    <name evidence="7" type="ORF">NOG11_04455</name>
</gene>
<feature type="transmembrane region" description="Helical" evidence="6">
    <location>
        <begin position="53"/>
        <end position="70"/>
    </location>
</feature>
<evidence type="ECO:0000256" key="6">
    <source>
        <dbReference type="SAM" id="Phobius"/>
    </source>
</evidence>
<dbReference type="Pfam" id="PF01036">
    <property type="entry name" value="Bac_rhodopsin"/>
    <property type="match status" value="1"/>
</dbReference>
<dbReference type="SUPFAM" id="SSF81321">
    <property type="entry name" value="Family A G protein-coupled receptor-like"/>
    <property type="match status" value="1"/>
</dbReference>
<reference evidence="7" key="1">
    <citation type="submission" date="2022-07" db="EMBL/GenBank/DDBJ databases">
        <title>Parvularcula maris sp. nov., an algicidal bacterium isolated from seawater.</title>
        <authorList>
            <person name="Li F."/>
        </authorList>
    </citation>
    <scope>NUCLEOTIDE SEQUENCE</scope>
    <source>
        <strain evidence="7">BGMRC 0090</strain>
    </source>
</reference>
<comment type="caution">
    <text evidence="7">The sequence shown here is derived from an EMBL/GenBank/DDBJ whole genome shotgun (WGS) entry which is preliminary data.</text>
</comment>
<protein>
    <submittedName>
        <fullName evidence="7">Bacteriorhodopsin-like</fullName>
    </submittedName>
</protein>
<feature type="transmembrane region" description="Helical" evidence="6">
    <location>
        <begin position="133"/>
        <end position="150"/>
    </location>
</feature>
<dbReference type="Proteomes" id="UP001142610">
    <property type="component" value="Unassembled WGS sequence"/>
</dbReference>
<keyword evidence="8" id="KW-1185">Reference proteome</keyword>
<feature type="transmembrane region" description="Helical" evidence="6">
    <location>
        <begin position="101"/>
        <end position="121"/>
    </location>
</feature>
<feature type="transmembrane region" description="Helical" evidence="6">
    <location>
        <begin position="198"/>
        <end position="218"/>
    </location>
</feature>
<feature type="transmembrane region" description="Helical" evidence="6">
    <location>
        <begin position="20"/>
        <end position="41"/>
    </location>
</feature>
<evidence type="ECO:0000313" key="7">
    <source>
        <dbReference type="EMBL" id="MCQ8184632.1"/>
    </source>
</evidence>
<dbReference type="RefSeq" id="WP_256618481.1">
    <property type="nucleotide sequence ID" value="NZ_JANIBC010000002.1"/>
</dbReference>
<dbReference type="EMBL" id="JANIBC010000002">
    <property type="protein sequence ID" value="MCQ8184632.1"/>
    <property type="molecule type" value="Genomic_DNA"/>
</dbReference>
<dbReference type="GO" id="GO:0016020">
    <property type="term" value="C:membrane"/>
    <property type="evidence" value="ECO:0007669"/>
    <property type="project" value="UniProtKB-SubCell"/>
</dbReference>
<keyword evidence="3 6" id="KW-0812">Transmembrane</keyword>
<dbReference type="Gene3D" id="1.20.1070.10">
    <property type="entry name" value="Rhodopsin 7-helix transmembrane proteins"/>
    <property type="match status" value="1"/>
</dbReference>
<keyword evidence="4 6" id="KW-1133">Transmembrane helix</keyword>